<name>A0A0H5CAK4_CYBJN</name>
<accession>A0A0H5CAK4</accession>
<organism evidence="1 2">
    <name type="scientific">Cyberlindnera jadinii (strain ATCC 18201 / CBS 1600 / BCRC 20928 / JCM 3617 / NBRC 0987 / NRRL Y-1542)</name>
    <name type="common">Torula yeast</name>
    <name type="synonym">Candida utilis</name>
    <dbReference type="NCBI Taxonomy" id="983966"/>
    <lineage>
        <taxon>Eukaryota</taxon>
        <taxon>Fungi</taxon>
        <taxon>Dikarya</taxon>
        <taxon>Ascomycota</taxon>
        <taxon>Saccharomycotina</taxon>
        <taxon>Saccharomycetes</taxon>
        <taxon>Phaffomycetales</taxon>
        <taxon>Phaffomycetaceae</taxon>
        <taxon>Cyberlindnera</taxon>
    </lineage>
</organism>
<reference evidence="2" key="1">
    <citation type="journal article" date="2015" name="J. Biotechnol.">
        <title>The structure of the Cyberlindnera jadinii genome and its relation to Candida utilis analyzed by the occurrence of single nucleotide polymorphisms.</title>
        <authorList>
            <person name="Rupp O."/>
            <person name="Brinkrolf K."/>
            <person name="Buerth C."/>
            <person name="Kunigo M."/>
            <person name="Schneider J."/>
            <person name="Jaenicke S."/>
            <person name="Goesmann A."/>
            <person name="Puehler A."/>
            <person name="Jaeger K.-E."/>
            <person name="Ernst J.F."/>
        </authorList>
    </citation>
    <scope>NUCLEOTIDE SEQUENCE [LARGE SCALE GENOMIC DNA]</scope>
    <source>
        <strain evidence="2">ATCC 18201 / CBS 1600 / BCRC 20928 / JCM 3617 / NBRC 0987 / NRRL Y-1542</strain>
    </source>
</reference>
<evidence type="ECO:0000313" key="1">
    <source>
        <dbReference type="EMBL" id="CEP20799.1"/>
    </source>
</evidence>
<dbReference type="EMBL" id="CDQK01000001">
    <property type="protein sequence ID" value="CEP20799.1"/>
    <property type="molecule type" value="Genomic_DNA"/>
</dbReference>
<sequence length="119" mass="13135">MALRNYMYFKHEDQLKNRIAHNVVIPGHVGDDGNRETIQGGGQGVVNNHAYHNGVAGSEHAHDEVLHEGVSTAHASDGISAGAPCTIHRKPRRLTPTQIRKMEMQNLKISDEEGLKHTQ</sequence>
<gene>
    <name evidence="1" type="ORF">BN1211_0753</name>
</gene>
<dbReference type="Proteomes" id="UP000038830">
    <property type="component" value="Unassembled WGS sequence"/>
</dbReference>
<protein>
    <submittedName>
        <fullName evidence="1">Uncharacterized protein</fullName>
    </submittedName>
</protein>
<evidence type="ECO:0000313" key="2">
    <source>
        <dbReference type="Proteomes" id="UP000038830"/>
    </source>
</evidence>
<proteinExistence type="predicted"/>
<dbReference type="AlphaFoldDB" id="A0A0H5CAK4"/>